<accession>A0A2H4V9K4</accession>
<name>A0A2H4V9K4_9EURY</name>
<feature type="domain" description="Nitroreductase" evidence="1">
    <location>
        <begin position="64"/>
        <end position="251"/>
    </location>
</feature>
<dbReference type="InterPro" id="IPR000415">
    <property type="entry name" value="Nitroreductase-like"/>
</dbReference>
<dbReference type="OrthoDB" id="10206at2157"/>
<protein>
    <submittedName>
        <fullName evidence="2">Thioester oxidase</fullName>
    </submittedName>
</protein>
<evidence type="ECO:0000259" key="1">
    <source>
        <dbReference type="Pfam" id="PF00881"/>
    </source>
</evidence>
<dbReference type="GO" id="GO:0016491">
    <property type="term" value="F:oxidoreductase activity"/>
    <property type="evidence" value="ECO:0007669"/>
    <property type="project" value="InterPro"/>
</dbReference>
<dbReference type="EMBL" id="CP017766">
    <property type="protein sequence ID" value="AUB54772.1"/>
    <property type="molecule type" value="Genomic_DNA"/>
</dbReference>
<dbReference type="CDD" id="cd02142">
    <property type="entry name" value="McbC_SagB-like_oxidoreductase"/>
    <property type="match status" value="1"/>
</dbReference>
<dbReference type="SUPFAM" id="SSF55469">
    <property type="entry name" value="FMN-dependent nitroreductase-like"/>
    <property type="match status" value="1"/>
</dbReference>
<dbReference type="Pfam" id="PF00881">
    <property type="entry name" value="Nitroreductase"/>
    <property type="match status" value="1"/>
</dbReference>
<organism evidence="2 3">
    <name type="scientific">Methanobacterium subterraneum</name>
    <dbReference type="NCBI Taxonomy" id="59277"/>
    <lineage>
        <taxon>Archaea</taxon>
        <taxon>Methanobacteriati</taxon>
        <taxon>Methanobacteriota</taxon>
        <taxon>Methanomada group</taxon>
        <taxon>Methanobacteria</taxon>
        <taxon>Methanobacteriales</taxon>
        <taxon>Methanobacteriaceae</taxon>
        <taxon>Methanobacterium</taxon>
    </lineage>
</organism>
<gene>
    <name evidence="2" type="ORF">BK007_01235</name>
</gene>
<evidence type="ECO:0000313" key="3">
    <source>
        <dbReference type="Proteomes" id="UP000232806"/>
    </source>
</evidence>
<dbReference type="InterPro" id="IPR052544">
    <property type="entry name" value="Bacteriocin_Proc_Enz"/>
</dbReference>
<dbReference type="RefSeq" id="WP_100904747.1">
    <property type="nucleotide sequence ID" value="NZ_CP017766.1"/>
</dbReference>
<dbReference type="PANTHER" id="PTHR43745:SF2">
    <property type="entry name" value="NITROREDUCTASE MJ1384-RELATED"/>
    <property type="match status" value="1"/>
</dbReference>
<dbReference type="AlphaFoldDB" id="A0A2H4V9K4"/>
<dbReference type="Gene3D" id="3.40.109.10">
    <property type="entry name" value="NADH Oxidase"/>
    <property type="match status" value="1"/>
</dbReference>
<dbReference type="NCBIfam" id="TIGR03605">
    <property type="entry name" value="antibiot_sagB"/>
    <property type="match status" value="1"/>
</dbReference>
<dbReference type="InterPro" id="IPR029479">
    <property type="entry name" value="Nitroreductase"/>
</dbReference>
<evidence type="ECO:0000313" key="2">
    <source>
        <dbReference type="EMBL" id="AUB54772.1"/>
    </source>
</evidence>
<sequence>MDLNQYRYFLKDSIRKTIDFSKTDQNKGIDTPPIEKPYSPDAKRIELITADWHEIYDITLSEAIKNRESRRKYNQDPLTLRELSFLLWATQGVRLYAGNYAFRNVPSAGCRHALETYLAVFNVESSQTGKELEPGLYRYLPLTHELLFEFSKENLSDEMIMATFGQNFAGQSAVTFIWSAIPYRMEWRYGLDSHKVIAMDAGHVGQNMYLACEAIGAGTCAIGAYDQEYLDELLRLDGKDEFSIYLAPVGKY</sequence>
<dbReference type="GeneID" id="35120172"/>
<dbReference type="PANTHER" id="PTHR43745">
    <property type="entry name" value="NITROREDUCTASE MJ1384-RELATED"/>
    <property type="match status" value="1"/>
</dbReference>
<dbReference type="Proteomes" id="UP000232806">
    <property type="component" value="Chromosome"/>
</dbReference>
<proteinExistence type="predicted"/>
<reference evidence="2 3" key="1">
    <citation type="submission" date="2016-10" db="EMBL/GenBank/DDBJ databases">
        <title>Comparative genomics between deep and shallow subseafloor isolates.</title>
        <authorList>
            <person name="Ishii S."/>
            <person name="Miller J.R."/>
            <person name="Sutton G."/>
            <person name="Suzuki S."/>
            <person name="Methe B."/>
            <person name="Inagaki F."/>
            <person name="Imachi H."/>
        </authorList>
    </citation>
    <scope>NUCLEOTIDE SEQUENCE [LARGE SCALE GENOMIC DNA]</scope>
    <source>
        <strain evidence="2 3">MO-MB1</strain>
    </source>
</reference>
<dbReference type="InterPro" id="IPR020051">
    <property type="entry name" value="SagB-type_dehydrogenase"/>
</dbReference>